<feature type="region of interest" description="Disordered" evidence="1">
    <location>
        <begin position="371"/>
        <end position="396"/>
    </location>
</feature>
<sequence length="690" mass="76609">MKPTFEPTDDGLEIIDRIERHRYRLTTRDPVSIESVDCDEIQYPVDAAVRITTDALTLPTTHYVYVRDKTGSMIAEAKPDEQIFLADGEYTLDLSVPMKVYARVDSSVRVYSDAERTHIELNDSSSVILGARSYHTRPAHTVTTTAKPTDLMRAVSTFGSVLKTTTAERSYPTLRGHPPVIELGDELRVPDELSSPKTGIRIGVPRELDKIFVAAPLAYYLGATVVPDTQPRLVTDHGYTRSLTGSEGFETTVERTLNQLFFLDTVVRTEGMTPLPLEKRTEVEPLLDHSVQSLYEQPLAERVQNYLNVPYSELKPTIPEWQFEAHLDSTPDMAEFLPFIASDLAAVEVRKRRKEPPTVSKEAQTIADFTRGDPIENTGPVPTTEPESVRNNASKSPVVRQLWNRSKGKDIASTTPLSAFQNSIGRTPHDDPIDIDVVCNDIEMSEESEFVNDTYGERDKLPFDVTVHRRISTTELKDILATKSDFLHYIGHIDNKGFKCSDGKLNGKKIKESNVKAFFLNACQSHTQGLYLIEAGSIGGIVTLGNVINSGAIEVGRGVAKLLNQGFPLYGALDIVKNETVVGQQYYMVGDGRTTIAQSDLEVPNLCSIKKSNGGYLIDITTYDSVQAEKGTISIPHLSPIDGYYVVPGKTGQILAERSQLEEFLDQGRFPIVVDETVYWSDGVTVDSLW</sequence>
<proteinExistence type="predicted"/>
<dbReference type="AlphaFoldDB" id="L9XQS1"/>
<dbReference type="EMBL" id="AOIA01000034">
    <property type="protein sequence ID" value="ELY64149.1"/>
    <property type="molecule type" value="Genomic_DNA"/>
</dbReference>
<evidence type="ECO:0000313" key="3">
    <source>
        <dbReference type="Proteomes" id="UP000011531"/>
    </source>
</evidence>
<evidence type="ECO:0000256" key="1">
    <source>
        <dbReference type="SAM" id="MobiDB-lite"/>
    </source>
</evidence>
<feature type="compositionally biased region" description="Polar residues" evidence="1">
    <location>
        <begin position="385"/>
        <end position="395"/>
    </location>
</feature>
<organism evidence="2 3">
    <name type="scientific">Natronococcus jeotgali DSM 18795</name>
    <dbReference type="NCBI Taxonomy" id="1227498"/>
    <lineage>
        <taxon>Archaea</taxon>
        <taxon>Methanobacteriati</taxon>
        <taxon>Methanobacteriota</taxon>
        <taxon>Stenosarchaea group</taxon>
        <taxon>Halobacteria</taxon>
        <taxon>Halobacteriales</taxon>
        <taxon>Natrialbaceae</taxon>
        <taxon>Natronococcus</taxon>
    </lineage>
</organism>
<comment type="caution">
    <text evidence="2">The sequence shown here is derived from an EMBL/GenBank/DDBJ whole genome shotgun (WGS) entry which is preliminary data.</text>
</comment>
<dbReference type="STRING" id="1227498.C492_06497"/>
<dbReference type="RefSeq" id="WP_008421540.1">
    <property type="nucleotide sequence ID" value="NZ_AOIA01000034.1"/>
</dbReference>
<accession>L9XQS1</accession>
<dbReference type="PATRIC" id="fig|1227498.3.peg.1341"/>
<gene>
    <name evidence="2" type="ORF">C492_06497</name>
</gene>
<keyword evidence="3" id="KW-1185">Reference proteome</keyword>
<dbReference type="OrthoDB" id="269729at2157"/>
<protein>
    <submittedName>
        <fullName evidence="2">Uncharacterized protein</fullName>
    </submittedName>
</protein>
<dbReference type="Proteomes" id="UP000011531">
    <property type="component" value="Unassembled WGS sequence"/>
</dbReference>
<name>L9XQS1_9EURY</name>
<reference evidence="2 3" key="1">
    <citation type="journal article" date="2014" name="PLoS Genet.">
        <title>Phylogenetically driven sequencing of extremely halophilic archaea reveals strategies for static and dynamic osmo-response.</title>
        <authorList>
            <person name="Becker E.A."/>
            <person name="Seitzer P.M."/>
            <person name="Tritt A."/>
            <person name="Larsen D."/>
            <person name="Krusor M."/>
            <person name="Yao A.I."/>
            <person name="Wu D."/>
            <person name="Madern D."/>
            <person name="Eisen J.A."/>
            <person name="Darling A.E."/>
            <person name="Facciotti M.T."/>
        </authorList>
    </citation>
    <scope>NUCLEOTIDE SEQUENCE [LARGE SCALE GENOMIC DNA]</scope>
    <source>
        <strain evidence="2 3">DSM 18795</strain>
    </source>
</reference>
<evidence type="ECO:0000313" key="2">
    <source>
        <dbReference type="EMBL" id="ELY64149.1"/>
    </source>
</evidence>